<keyword evidence="1" id="KW-0812">Transmembrane</keyword>
<name>B1FK03_9BURK</name>
<evidence type="ECO:0000256" key="1">
    <source>
        <dbReference type="SAM" id="Phobius"/>
    </source>
</evidence>
<evidence type="ECO:0000313" key="2">
    <source>
        <dbReference type="EMBL" id="EDT02118.1"/>
    </source>
</evidence>
<proteinExistence type="predicted"/>
<keyword evidence="1" id="KW-1133">Transmembrane helix</keyword>
<dbReference type="Proteomes" id="UP000005463">
    <property type="component" value="Unassembled WGS sequence"/>
</dbReference>
<reference evidence="2 3" key="1">
    <citation type="submission" date="2008-03" db="EMBL/GenBank/DDBJ databases">
        <title>Sequencing of the draft genome and assembly of Burkholderia ambifaria IOP40-10.</title>
        <authorList>
            <consortium name="US DOE Joint Genome Institute (JGI-PGF)"/>
            <person name="Copeland A."/>
            <person name="Lucas S."/>
            <person name="Lapidus A."/>
            <person name="Glavina del Rio T."/>
            <person name="Dalin E."/>
            <person name="Tice H."/>
            <person name="Bruce D."/>
            <person name="Goodwin L."/>
            <person name="Pitluck S."/>
            <person name="Larimer F."/>
            <person name="Land M.L."/>
            <person name="Hauser L."/>
            <person name="Tiedje J."/>
            <person name="Richardson P."/>
        </authorList>
    </citation>
    <scope>NUCLEOTIDE SEQUENCE [LARGE SCALE GENOMIC DNA]</scope>
    <source>
        <strain evidence="2 3">IOP40-10</strain>
    </source>
</reference>
<protein>
    <submittedName>
        <fullName evidence="2">Uncharacterized protein</fullName>
    </submittedName>
</protein>
<dbReference type="EMBL" id="ABLC01000134">
    <property type="protein sequence ID" value="EDT02118.1"/>
    <property type="molecule type" value="Genomic_DNA"/>
</dbReference>
<dbReference type="PATRIC" id="fig|396596.7.peg.3144"/>
<keyword evidence="1" id="KW-0472">Membrane</keyword>
<gene>
    <name evidence="2" type="ORF">BamIOP4010DRAFT_4364</name>
</gene>
<comment type="caution">
    <text evidence="2">The sequence shown here is derived from an EMBL/GenBank/DDBJ whole genome shotgun (WGS) entry which is preliminary data.</text>
</comment>
<dbReference type="AlphaFoldDB" id="B1FK03"/>
<sequence length="206" mass="21981">MASYGTLRSNRVPVPLAWYDVPREARDDIGPAGSRKWLMPGPSNEGRRAMSVVFRSASSRNDGGVPAYSTCHSMVTFNLGAMGEALSNALVTGLSPTHLLVAILGLGAMVVGYLSFKTHLSHRSREKESVVAVRQCIAMSRQETKRLDLLLSTLWATARAADDAMYPLHVFPVARGGASGGGAAARASSAGRYEGGRARNVRTMAF</sequence>
<accession>B1FK03</accession>
<evidence type="ECO:0000313" key="3">
    <source>
        <dbReference type="Proteomes" id="UP000005463"/>
    </source>
</evidence>
<feature type="transmembrane region" description="Helical" evidence="1">
    <location>
        <begin position="97"/>
        <end position="116"/>
    </location>
</feature>
<organism evidence="2 3">
    <name type="scientific">Burkholderia ambifaria IOP40-10</name>
    <dbReference type="NCBI Taxonomy" id="396596"/>
    <lineage>
        <taxon>Bacteria</taxon>
        <taxon>Pseudomonadati</taxon>
        <taxon>Pseudomonadota</taxon>
        <taxon>Betaproteobacteria</taxon>
        <taxon>Burkholderiales</taxon>
        <taxon>Burkholderiaceae</taxon>
        <taxon>Burkholderia</taxon>
        <taxon>Burkholderia cepacia complex</taxon>
    </lineage>
</organism>